<protein>
    <submittedName>
        <fullName evidence="4">Nitroreductase</fullName>
    </submittedName>
</protein>
<evidence type="ECO:0000256" key="1">
    <source>
        <dbReference type="ARBA" id="ARBA00007118"/>
    </source>
</evidence>
<proteinExistence type="inferred from homology"/>
<dbReference type="PANTHER" id="PTHR43673">
    <property type="entry name" value="NAD(P)H NITROREDUCTASE YDGI-RELATED"/>
    <property type="match status" value="1"/>
</dbReference>
<organism evidence="4 5">
    <name type="scientific">Mycobacterium seoulense</name>
    <dbReference type="NCBI Taxonomy" id="386911"/>
    <lineage>
        <taxon>Bacteria</taxon>
        <taxon>Bacillati</taxon>
        <taxon>Actinomycetota</taxon>
        <taxon>Actinomycetes</taxon>
        <taxon>Mycobacteriales</taxon>
        <taxon>Mycobacteriaceae</taxon>
        <taxon>Mycobacterium</taxon>
    </lineage>
</organism>
<dbReference type="SUPFAM" id="SSF55469">
    <property type="entry name" value="FMN-dependent nitroreductase-like"/>
    <property type="match status" value="1"/>
</dbReference>
<dbReference type="KEGG" id="mseo:MSEO_02770"/>
<evidence type="ECO:0000313" key="4">
    <source>
        <dbReference type="EMBL" id="BBX99777.1"/>
    </source>
</evidence>
<feature type="domain" description="Nitroreductase" evidence="3">
    <location>
        <begin position="13"/>
        <end position="192"/>
    </location>
</feature>
<keyword evidence="2" id="KW-0560">Oxidoreductase</keyword>
<dbReference type="EMBL" id="AP022582">
    <property type="protein sequence ID" value="BBX99777.1"/>
    <property type="molecule type" value="Genomic_DNA"/>
</dbReference>
<dbReference type="AlphaFoldDB" id="A0A7I7NW65"/>
<dbReference type="InterPro" id="IPR029479">
    <property type="entry name" value="Nitroreductase"/>
</dbReference>
<evidence type="ECO:0000259" key="3">
    <source>
        <dbReference type="Pfam" id="PF00881"/>
    </source>
</evidence>
<dbReference type="GO" id="GO:0016491">
    <property type="term" value="F:oxidoreductase activity"/>
    <property type="evidence" value="ECO:0007669"/>
    <property type="project" value="UniProtKB-KW"/>
</dbReference>
<dbReference type="InterPro" id="IPR000415">
    <property type="entry name" value="Nitroreductase-like"/>
</dbReference>
<reference evidence="4 5" key="1">
    <citation type="journal article" date="2019" name="Emerg. Microbes Infect.">
        <title>Comprehensive subspecies identification of 175 nontuberculous mycobacteria species based on 7547 genomic profiles.</title>
        <authorList>
            <person name="Matsumoto Y."/>
            <person name="Kinjo T."/>
            <person name="Motooka D."/>
            <person name="Nabeya D."/>
            <person name="Jung N."/>
            <person name="Uechi K."/>
            <person name="Horii T."/>
            <person name="Iida T."/>
            <person name="Fujita J."/>
            <person name="Nakamura S."/>
        </authorList>
    </citation>
    <scope>NUCLEOTIDE SEQUENCE [LARGE SCALE GENOMIC DNA]</scope>
    <source>
        <strain evidence="4 5">JCM 16018</strain>
    </source>
</reference>
<name>A0A7I7NW65_9MYCO</name>
<dbReference type="CDD" id="cd02062">
    <property type="entry name" value="Nitro_FMN_reductase"/>
    <property type="match status" value="1"/>
</dbReference>
<keyword evidence="5" id="KW-1185">Reference proteome</keyword>
<dbReference type="Proteomes" id="UP000466632">
    <property type="component" value="Chromosome"/>
</dbReference>
<accession>A0A7I7NW65</accession>
<sequence>MELYDVMRTTFAAREFTDDPLPDEVLGRIFDNARFAPSGGNRQGAHITVVRDPDTRRRLAELGRAAARRYFAQLQAGENPWNSVHPSGVPQDVIDRTEIPDTFVAPIAEAPVVLVVSVDLTVVASIDQDLDRVGLAGGASVYPLIWNVLLAARSEGYGGTITTMAIAAEDQVRRLVGIPDLHAVAAVVPLGKPVRQPTKLRRRPVAEFVTHDRFDGPAFEG</sequence>
<dbReference type="PANTHER" id="PTHR43673:SF10">
    <property type="entry name" value="NADH DEHYDROGENASE_NAD(P)H NITROREDUCTASE XCC3605-RELATED"/>
    <property type="match status" value="1"/>
</dbReference>
<dbReference type="RefSeq" id="WP_163674901.1">
    <property type="nucleotide sequence ID" value="NZ_AP022582.1"/>
</dbReference>
<gene>
    <name evidence="4" type="ORF">MSEO_02770</name>
</gene>
<comment type="similarity">
    <text evidence="1">Belongs to the nitroreductase family.</text>
</comment>
<evidence type="ECO:0000256" key="2">
    <source>
        <dbReference type="ARBA" id="ARBA00023002"/>
    </source>
</evidence>
<dbReference type="Gene3D" id="3.40.109.10">
    <property type="entry name" value="NADH Oxidase"/>
    <property type="match status" value="1"/>
</dbReference>
<dbReference type="Pfam" id="PF00881">
    <property type="entry name" value="Nitroreductase"/>
    <property type="match status" value="1"/>
</dbReference>
<evidence type="ECO:0000313" key="5">
    <source>
        <dbReference type="Proteomes" id="UP000466632"/>
    </source>
</evidence>